<dbReference type="Proteomes" id="UP000270296">
    <property type="component" value="Unassembled WGS sequence"/>
</dbReference>
<evidence type="ECO:0000313" key="4">
    <source>
        <dbReference type="WBParaSite" id="SBAD_0000098301-mRNA-1"/>
    </source>
</evidence>
<name>A0A183IBF9_9BILA</name>
<accession>A0A183IBF9</accession>
<organism evidence="4">
    <name type="scientific">Soboliphyme baturini</name>
    <dbReference type="NCBI Taxonomy" id="241478"/>
    <lineage>
        <taxon>Eukaryota</taxon>
        <taxon>Metazoa</taxon>
        <taxon>Ecdysozoa</taxon>
        <taxon>Nematoda</taxon>
        <taxon>Enoplea</taxon>
        <taxon>Dorylaimia</taxon>
        <taxon>Dioctophymatida</taxon>
        <taxon>Dioctophymatoidea</taxon>
        <taxon>Soboliphymatidae</taxon>
        <taxon>Soboliphyme</taxon>
    </lineage>
</organism>
<evidence type="ECO:0000313" key="3">
    <source>
        <dbReference type="Proteomes" id="UP000270296"/>
    </source>
</evidence>
<gene>
    <name evidence="2" type="ORF">SBAD_LOCUS953</name>
</gene>
<dbReference type="WBParaSite" id="SBAD_0000098301-mRNA-1">
    <property type="protein sequence ID" value="SBAD_0000098301-mRNA-1"/>
    <property type="gene ID" value="SBAD_0000098301"/>
</dbReference>
<feature type="chain" id="PRO_5043139897" evidence="1">
    <location>
        <begin position="23"/>
        <end position="65"/>
    </location>
</feature>
<evidence type="ECO:0000313" key="2">
    <source>
        <dbReference type="EMBL" id="VDO92732.1"/>
    </source>
</evidence>
<keyword evidence="3" id="KW-1185">Reference proteome</keyword>
<protein>
    <submittedName>
        <fullName evidence="4">Secreted protein</fullName>
    </submittedName>
</protein>
<reference evidence="4" key="1">
    <citation type="submission" date="2016-06" db="UniProtKB">
        <authorList>
            <consortium name="WormBaseParasite"/>
        </authorList>
    </citation>
    <scope>IDENTIFICATION</scope>
</reference>
<reference evidence="2 3" key="2">
    <citation type="submission" date="2018-11" db="EMBL/GenBank/DDBJ databases">
        <authorList>
            <consortium name="Pathogen Informatics"/>
        </authorList>
    </citation>
    <scope>NUCLEOTIDE SEQUENCE [LARGE SCALE GENOMIC DNA]</scope>
</reference>
<feature type="signal peptide" evidence="1">
    <location>
        <begin position="1"/>
        <end position="22"/>
    </location>
</feature>
<proteinExistence type="predicted"/>
<evidence type="ECO:0000256" key="1">
    <source>
        <dbReference type="SAM" id="SignalP"/>
    </source>
</evidence>
<sequence>MAHTRKCASSIRGLIAPPLATAFLLKAGPSVATGLASTAGVARYEFPVRPRQGWSYRIKDGQTGG</sequence>
<dbReference type="EMBL" id="UZAM01006667">
    <property type="protein sequence ID" value="VDO92732.1"/>
    <property type="molecule type" value="Genomic_DNA"/>
</dbReference>
<dbReference type="AlphaFoldDB" id="A0A183IBF9"/>
<keyword evidence="1" id="KW-0732">Signal</keyword>